<dbReference type="GO" id="GO:0051082">
    <property type="term" value="F:unfolded protein binding"/>
    <property type="evidence" value="ECO:0000318"/>
    <property type="project" value="GO_Central"/>
</dbReference>
<dbReference type="FunFam" id="2.30.33.40:FF:000007">
    <property type="entry name" value="10 kDa chaperonin"/>
    <property type="match status" value="1"/>
</dbReference>
<sequence length="101" mass="11088">MSSIKSFKPLFDRVLIQRLRNSEVKTTGGIFIPDKVGNKTNEAVVIEVGTGRRTGNGFAVPLLKKGDRVLVNESPIGERIKVNGVDCEILSENDILGFMEN</sequence>
<evidence type="ECO:0000256" key="3">
    <source>
        <dbReference type="RuleBase" id="RU003479"/>
    </source>
</evidence>
<dbReference type="PANTHER" id="PTHR10772:SF0">
    <property type="entry name" value="10 KDA HEAT SHOCK PROTEIN, MITOCHONDRIAL"/>
    <property type="match status" value="1"/>
</dbReference>
<evidence type="ECO:0000256" key="2">
    <source>
        <dbReference type="ARBA" id="ARBA00023186"/>
    </source>
</evidence>
<dbReference type="eggNOG" id="KOG1641">
    <property type="taxonomic scope" value="Eukaryota"/>
</dbReference>
<proteinExistence type="inferred from homology"/>
<dbReference type="SUPFAM" id="SSF50129">
    <property type="entry name" value="GroES-like"/>
    <property type="match status" value="1"/>
</dbReference>
<dbReference type="STRING" id="5786.F0ZRW9"/>
<gene>
    <name evidence="4" type="ORF">DICPUDRAFT_80912</name>
</gene>
<dbReference type="VEuPathDB" id="AmoebaDB:DICPUDRAFT_80912"/>
<evidence type="ECO:0000256" key="1">
    <source>
        <dbReference type="ARBA" id="ARBA00006975"/>
    </source>
</evidence>
<keyword evidence="2 3" id="KW-0143">Chaperone</keyword>
<dbReference type="SMART" id="SM00883">
    <property type="entry name" value="Cpn10"/>
    <property type="match status" value="1"/>
</dbReference>
<evidence type="ECO:0008006" key="6">
    <source>
        <dbReference type="Google" id="ProtNLM"/>
    </source>
</evidence>
<dbReference type="FunCoup" id="F0ZRW9">
    <property type="interactions" value="179"/>
</dbReference>
<dbReference type="InterPro" id="IPR011032">
    <property type="entry name" value="GroES-like_sf"/>
</dbReference>
<dbReference type="PANTHER" id="PTHR10772">
    <property type="entry name" value="10 KDA HEAT SHOCK PROTEIN"/>
    <property type="match status" value="1"/>
</dbReference>
<dbReference type="RefSeq" id="XP_003290171.1">
    <property type="nucleotide sequence ID" value="XM_003290123.1"/>
</dbReference>
<dbReference type="OMA" id="ANKTHEA"/>
<dbReference type="GeneID" id="10504514"/>
<organism evidence="4 5">
    <name type="scientific">Dictyostelium purpureum</name>
    <name type="common">Slime mold</name>
    <dbReference type="NCBI Taxonomy" id="5786"/>
    <lineage>
        <taxon>Eukaryota</taxon>
        <taxon>Amoebozoa</taxon>
        <taxon>Evosea</taxon>
        <taxon>Eumycetozoa</taxon>
        <taxon>Dictyostelia</taxon>
        <taxon>Dictyosteliales</taxon>
        <taxon>Dictyosteliaceae</taxon>
        <taxon>Dictyostelium</taxon>
    </lineage>
</organism>
<dbReference type="Gene3D" id="2.30.33.40">
    <property type="entry name" value="GroES chaperonin"/>
    <property type="match status" value="1"/>
</dbReference>
<accession>F0ZRW9</accession>
<comment type="similarity">
    <text evidence="1 3">Belongs to the GroES chaperonin family.</text>
</comment>
<name>F0ZRW9_DICPU</name>
<dbReference type="CDD" id="cd00320">
    <property type="entry name" value="cpn10"/>
    <property type="match status" value="1"/>
</dbReference>
<dbReference type="InParanoid" id="F0ZRW9"/>
<dbReference type="GO" id="GO:0005759">
    <property type="term" value="C:mitochondrial matrix"/>
    <property type="evidence" value="ECO:0000318"/>
    <property type="project" value="GO_Central"/>
</dbReference>
<protein>
    <recommendedName>
        <fullName evidence="6">Chaperonin 10</fullName>
    </recommendedName>
</protein>
<dbReference type="PRINTS" id="PR00297">
    <property type="entry name" value="CHAPERONIN10"/>
</dbReference>
<dbReference type="GO" id="GO:0005739">
    <property type="term" value="C:mitochondrion"/>
    <property type="evidence" value="ECO:0000318"/>
    <property type="project" value="GO_Central"/>
</dbReference>
<dbReference type="GO" id="GO:0044183">
    <property type="term" value="F:protein folding chaperone"/>
    <property type="evidence" value="ECO:0007669"/>
    <property type="project" value="InterPro"/>
</dbReference>
<dbReference type="AlphaFoldDB" id="F0ZRW9"/>
<dbReference type="OrthoDB" id="184876at2759"/>
<dbReference type="GO" id="GO:0051087">
    <property type="term" value="F:protein-folding chaperone binding"/>
    <property type="evidence" value="ECO:0000318"/>
    <property type="project" value="GO_Central"/>
</dbReference>
<reference evidence="5" key="1">
    <citation type="journal article" date="2011" name="Genome Biol.">
        <title>Comparative genomics of the social amoebae Dictyostelium discoideum and Dictyostelium purpureum.</title>
        <authorList>
            <consortium name="US DOE Joint Genome Institute (JGI-PGF)"/>
            <person name="Sucgang R."/>
            <person name="Kuo A."/>
            <person name="Tian X."/>
            <person name="Salerno W."/>
            <person name="Parikh A."/>
            <person name="Feasley C.L."/>
            <person name="Dalin E."/>
            <person name="Tu H."/>
            <person name="Huang E."/>
            <person name="Barry K."/>
            <person name="Lindquist E."/>
            <person name="Shapiro H."/>
            <person name="Bruce D."/>
            <person name="Schmutz J."/>
            <person name="Salamov A."/>
            <person name="Fey P."/>
            <person name="Gaudet P."/>
            <person name="Anjard C."/>
            <person name="Babu M.M."/>
            <person name="Basu S."/>
            <person name="Bushmanova Y."/>
            <person name="van der Wel H."/>
            <person name="Katoh-Kurasawa M."/>
            <person name="Dinh C."/>
            <person name="Coutinho P.M."/>
            <person name="Saito T."/>
            <person name="Elias M."/>
            <person name="Schaap P."/>
            <person name="Kay R.R."/>
            <person name="Henrissat B."/>
            <person name="Eichinger L."/>
            <person name="Rivero F."/>
            <person name="Putnam N.H."/>
            <person name="West C.M."/>
            <person name="Loomis W.F."/>
            <person name="Chisholm R.L."/>
            <person name="Shaulsky G."/>
            <person name="Strassmann J.E."/>
            <person name="Queller D.C."/>
            <person name="Kuspa A."/>
            <person name="Grigoriev I.V."/>
        </authorList>
    </citation>
    <scope>NUCLEOTIDE SEQUENCE [LARGE SCALE GENOMIC DNA]</scope>
    <source>
        <strain evidence="5">QSDP1</strain>
    </source>
</reference>
<dbReference type="KEGG" id="dpp:DICPUDRAFT_80912"/>
<keyword evidence="5" id="KW-1185">Reference proteome</keyword>
<dbReference type="Pfam" id="PF00166">
    <property type="entry name" value="Cpn10"/>
    <property type="match status" value="1"/>
</dbReference>
<dbReference type="InterPro" id="IPR037124">
    <property type="entry name" value="Chaperonin_GroES_sf"/>
</dbReference>
<evidence type="ECO:0000313" key="5">
    <source>
        <dbReference type="Proteomes" id="UP000001064"/>
    </source>
</evidence>
<dbReference type="GO" id="GO:0005524">
    <property type="term" value="F:ATP binding"/>
    <property type="evidence" value="ECO:0007669"/>
    <property type="project" value="InterPro"/>
</dbReference>
<dbReference type="InterPro" id="IPR020818">
    <property type="entry name" value="Chaperonin_GroES"/>
</dbReference>
<dbReference type="Proteomes" id="UP000001064">
    <property type="component" value="Unassembled WGS sequence"/>
</dbReference>
<dbReference type="EMBL" id="GL871148">
    <property type="protein sequence ID" value="EGC33315.1"/>
    <property type="molecule type" value="Genomic_DNA"/>
</dbReference>
<dbReference type="GO" id="GO:0046872">
    <property type="term" value="F:metal ion binding"/>
    <property type="evidence" value="ECO:0000318"/>
    <property type="project" value="GO_Central"/>
</dbReference>
<evidence type="ECO:0000313" key="4">
    <source>
        <dbReference type="EMBL" id="EGC33315.1"/>
    </source>
</evidence>